<gene>
    <name evidence="2" type="ORF">HNR30_009170</name>
</gene>
<organism evidence="2 3">
    <name type="scientific">Nonomuraea soli</name>
    <dbReference type="NCBI Taxonomy" id="1032476"/>
    <lineage>
        <taxon>Bacteria</taxon>
        <taxon>Bacillati</taxon>
        <taxon>Actinomycetota</taxon>
        <taxon>Actinomycetes</taxon>
        <taxon>Streptosporangiales</taxon>
        <taxon>Streptosporangiaceae</taxon>
        <taxon>Nonomuraea</taxon>
    </lineage>
</organism>
<evidence type="ECO:0000313" key="3">
    <source>
        <dbReference type="Proteomes" id="UP000530928"/>
    </source>
</evidence>
<dbReference type="AlphaFoldDB" id="A0A7W0CVA0"/>
<sequence length="144" mass="15761">MIPRDTHAVDAQAACQILGISYKSWHNTGGATRFELTPLNPGRRKPLYDQRQVEAARDHRAIPPLPSRPPHPDDLLDDLDIAEILAVQYVTVRKDRADGRLTGWIQVCGVHHLTRAKLASQIAARPGKGVGGGRPRKQAASPAE</sequence>
<keyword evidence="3" id="KW-1185">Reference proteome</keyword>
<evidence type="ECO:0000313" key="2">
    <source>
        <dbReference type="EMBL" id="MBA2897764.1"/>
    </source>
</evidence>
<feature type="region of interest" description="Disordered" evidence="1">
    <location>
        <begin position="124"/>
        <end position="144"/>
    </location>
</feature>
<dbReference type="EMBL" id="JACDUR010000013">
    <property type="protein sequence ID" value="MBA2897764.1"/>
    <property type="molecule type" value="Genomic_DNA"/>
</dbReference>
<dbReference type="Proteomes" id="UP000530928">
    <property type="component" value="Unassembled WGS sequence"/>
</dbReference>
<dbReference type="RefSeq" id="WP_181616443.1">
    <property type="nucleotide sequence ID" value="NZ_BAABAM010000015.1"/>
</dbReference>
<comment type="caution">
    <text evidence="2">The sequence shown here is derived from an EMBL/GenBank/DDBJ whole genome shotgun (WGS) entry which is preliminary data.</text>
</comment>
<evidence type="ECO:0000256" key="1">
    <source>
        <dbReference type="SAM" id="MobiDB-lite"/>
    </source>
</evidence>
<reference evidence="2 3" key="1">
    <citation type="submission" date="2020-07" db="EMBL/GenBank/DDBJ databases">
        <title>Genomic Encyclopedia of Type Strains, Phase IV (KMG-IV): sequencing the most valuable type-strain genomes for metagenomic binning, comparative biology and taxonomic classification.</title>
        <authorList>
            <person name="Goeker M."/>
        </authorList>
    </citation>
    <scope>NUCLEOTIDE SEQUENCE [LARGE SCALE GENOMIC DNA]</scope>
    <source>
        <strain evidence="2 3">DSM 45533</strain>
    </source>
</reference>
<protein>
    <submittedName>
        <fullName evidence="2">Uncharacterized protein</fullName>
    </submittedName>
</protein>
<proteinExistence type="predicted"/>
<name>A0A7W0CVA0_9ACTN</name>
<accession>A0A7W0CVA0</accession>